<dbReference type="Proteomes" id="UP000005254">
    <property type="component" value="Chromosome"/>
</dbReference>
<dbReference type="Gene3D" id="1.10.1580.10">
    <property type="match status" value="1"/>
</dbReference>
<evidence type="ECO:0000256" key="3">
    <source>
        <dbReference type="PIRSR" id="PIRSR006230-1"/>
    </source>
</evidence>
<keyword evidence="1 3" id="KW-0547">Nucleotide-binding</keyword>
<evidence type="ECO:0000259" key="4">
    <source>
        <dbReference type="PROSITE" id="PS51721"/>
    </source>
</evidence>
<dbReference type="GO" id="GO:0005525">
    <property type="term" value="F:GTP binding"/>
    <property type="evidence" value="ECO:0007669"/>
    <property type="project" value="UniProtKB-KW"/>
</dbReference>
<accession>A0ABC7ZJ89</accession>
<proteinExistence type="predicted"/>
<feature type="domain" description="CP-type G" evidence="4">
    <location>
        <begin position="5"/>
        <end position="159"/>
    </location>
</feature>
<dbReference type="InterPro" id="IPR019991">
    <property type="entry name" value="GTP-bd_ribosome_bgen"/>
</dbReference>
<dbReference type="PANTHER" id="PTHR45782">
    <property type="entry name" value="MITOCHONDRIAL RIBOSOME-ASSOCIATED GTPASE 1"/>
    <property type="match status" value="1"/>
</dbReference>
<dbReference type="RefSeq" id="WP_014894516.1">
    <property type="nucleotide sequence ID" value="NC_018497.1"/>
</dbReference>
<reference evidence="5 6" key="1">
    <citation type="journal article" date="2012" name="J. Bacteriol.">
        <title>Draft Genome Sequences of Four Axenic Mycoplasma genitalium Strains Isolated from Denmark, Japan, and Australia.</title>
        <authorList>
            <person name="McGowin C.L."/>
            <person name="Ma L."/>
            <person name="Jensen J.S."/>
            <person name="Mancuso M.M."/>
            <person name="Hamasuna R."/>
            <person name="Adegboye D."/>
            <person name="Martin D.H."/>
        </authorList>
    </citation>
    <scope>NUCLEOTIDE SEQUENCE [LARGE SCALE GENOMIC DNA]</scope>
    <source>
        <strain evidence="5 6">M6320</strain>
    </source>
</reference>
<dbReference type="PIRSF" id="PIRSF006230">
    <property type="entry name" value="MG442"/>
    <property type="match status" value="1"/>
</dbReference>
<evidence type="ECO:0000256" key="1">
    <source>
        <dbReference type="ARBA" id="ARBA00022741"/>
    </source>
</evidence>
<feature type="binding site" evidence="3">
    <location>
        <begin position="111"/>
        <end position="116"/>
    </location>
    <ligand>
        <name>GTP</name>
        <dbReference type="ChEBI" id="CHEBI:37565"/>
    </ligand>
</feature>
<keyword evidence="2 3" id="KW-0342">GTP-binding</keyword>
<dbReference type="Gene3D" id="3.40.50.300">
    <property type="entry name" value="P-loop containing nucleotide triphosphate hydrolases"/>
    <property type="match status" value="1"/>
</dbReference>
<dbReference type="AlphaFoldDB" id="A0ABC7ZJ89"/>
<name>A0ABC7ZJ89_MYCGT</name>
<protein>
    <submittedName>
        <fullName evidence="5">Ribosomal biogenesis GTPase</fullName>
    </submittedName>
</protein>
<dbReference type="InterPro" id="IPR030378">
    <property type="entry name" value="G_CP_dom"/>
</dbReference>
<dbReference type="InterPro" id="IPR016478">
    <property type="entry name" value="GTPase_MTG1"/>
</dbReference>
<dbReference type="InterPro" id="IPR006073">
    <property type="entry name" value="GTP-bd"/>
</dbReference>
<evidence type="ECO:0000313" key="5">
    <source>
        <dbReference type="EMBL" id="AFQ04274.1"/>
    </source>
</evidence>
<feature type="binding site" evidence="3">
    <location>
        <position position="155"/>
    </location>
    <ligand>
        <name>GTP</name>
        <dbReference type="ChEBI" id="CHEBI:37565"/>
    </ligand>
</feature>
<evidence type="ECO:0000313" key="6">
    <source>
        <dbReference type="Proteomes" id="UP000005254"/>
    </source>
</evidence>
<dbReference type="InterPro" id="IPR023179">
    <property type="entry name" value="GTP-bd_ortho_bundle_sf"/>
</dbReference>
<dbReference type="Pfam" id="PF01926">
    <property type="entry name" value="MMR_HSR1"/>
    <property type="match status" value="1"/>
</dbReference>
<organism evidence="5 6">
    <name type="scientific">Mycoplasmoides genitalium M6320</name>
    <dbReference type="NCBI Taxonomy" id="662945"/>
    <lineage>
        <taxon>Bacteria</taxon>
        <taxon>Bacillati</taxon>
        <taxon>Mycoplasmatota</taxon>
        <taxon>Mycoplasmoidales</taxon>
        <taxon>Mycoplasmoidaceae</taxon>
        <taxon>Mycoplasmoides</taxon>
    </lineage>
</organism>
<dbReference type="SUPFAM" id="SSF52540">
    <property type="entry name" value="P-loop containing nucleoside triphosphate hydrolases"/>
    <property type="match status" value="1"/>
</dbReference>
<dbReference type="CDD" id="cd01856">
    <property type="entry name" value="YlqF"/>
    <property type="match status" value="1"/>
</dbReference>
<dbReference type="InterPro" id="IPR027417">
    <property type="entry name" value="P-loop_NTPase"/>
</dbReference>
<sequence>MKKAHDQLKKLSSQIDGIIEIVDARAPTLTHNSEIISYFLNKPKLILALKTDLAQYKPNKKILFGSLKEPFKLKKKVLKTLTTLFANKRQQLKAKGLLIKQFRLAVIGMPNVGKSSLINLLINKNHLKVANRAGITKSLNWIQISPELLLSDTPGVFLKRIDEIQIGYKLVLTNVIRREVVNIEEVGMFAFNYLKKHYKQLLPFEADSFINFLEKFAKVRGLIKKANELNTNLACEIFINELINGKYGKLSYELN</sequence>
<evidence type="ECO:0000256" key="2">
    <source>
        <dbReference type="ARBA" id="ARBA00023134"/>
    </source>
</evidence>
<gene>
    <name evidence="5" type="ORF">CM1_02635</name>
</gene>
<dbReference type="EMBL" id="CP003772">
    <property type="protein sequence ID" value="AFQ04274.1"/>
    <property type="molecule type" value="Genomic_DNA"/>
</dbReference>
<dbReference type="NCBIfam" id="TIGR03596">
    <property type="entry name" value="GTPase_YlqF"/>
    <property type="match status" value="1"/>
</dbReference>
<dbReference type="KEGG" id="mgx:CM1_02635"/>
<dbReference type="PROSITE" id="PS51721">
    <property type="entry name" value="G_CP"/>
    <property type="match status" value="1"/>
</dbReference>
<dbReference type="PANTHER" id="PTHR45782:SF4">
    <property type="entry name" value="MITOCHONDRIAL RIBOSOME-ASSOCIATED GTPASE 1"/>
    <property type="match status" value="1"/>
</dbReference>